<reference evidence="11 12" key="1">
    <citation type="submission" date="2019-03" db="EMBL/GenBank/DDBJ databases">
        <title>Subsurface microbial communities from deep shales in Ohio and West Virginia, USA.</title>
        <authorList>
            <person name="Wrighton K."/>
        </authorList>
    </citation>
    <scope>NUCLEOTIDE SEQUENCE [LARGE SCALE GENOMIC DNA]</scope>
    <source>
        <strain evidence="11 12">MSL 6dP</strain>
    </source>
</reference>
<evidence type="ECO:0000259" key="9">
    <source>
        <dbReference type="Pfam" id="PF06144"/>
    </source>
</evidence>
<dbReference type="InterPro" id="IPR048466">
    <property type="entry name" value="DNA_pol3_delta-like_C"/>
</dbReference>
<dbReference type="SUPFAM" id="SSF52540">
    <property type="entry name" value="P-loop containing nucleoside triphosphate hydrolases"/>
    <property type="match status" value="1"/>
</dbReference>
<dbReference type="InterPro" id="IPR010372">
    <property type="entry name" value="DNA_pol3_delta_N"/>
</dbReference>
<dbReference type="InterPro" id="IPR027417">
    <property type="entry name" value="P-loop_NTPase"/>
</dbReference>
<sequence>MQHIDILKKKIKQLDSIYLIHGDDRYLIDEFISKFIDTFASKDLRDFNLNIMEEDGDLASKLINSVKTLPFMSEKRIVVVYTYDLFAKKVKDIDLIYNLIDDFPESTILLFVSYNKPKRSLKVYKRIKKKGEILKFESLKYKKLDNWVEKKIESYGYKIEKKAIMLLEEAFNNDLQRLDSEINKVITFTGEDRLITKDDVQAVISKDWLVKENIIFDFVDAIGQKNTSLALKLLADILQEGAEAKQILGMIARQIRLMLRSKLLARDGYTVDQIAKKLNQHPYPIKKCLKQSHNFSIESLEMALEKLFESDCRLVTGSDQKLEMELLVINLKEAI</sequence>
<dbReference type="InterPro" id="IPR008921">
    <property type="entry name" value="DNA_pol3_clamp-load_cplx_C"/>
</dbReference>
<organism evidence="11 12">
    <name type="scientific">Orenia marismortui</name>
    <dbReference type="NCBI Taxonomy" id="46469"/>
    <lineage>
        <taxon>Bacteria</taxon>
        <taxon>Bacillati</taxon>
        <taxon>Bacillota</taxon>
        <taxon>Clostridia</taxon>
        <taxon>Halanaerobiales</taxon>
        <taxon>Halobacteroidaceae</taxon>
        <taxon>Orenia</taxon>
    </lineage>
</organism>
<keyword evidence="3" id="KW-0808">Transferase</keyword>
<dbReference type="GO" id="GO:0003887">
    <property type="term" value="F:DNA-directed DNA polymerase activity"/>
    <property type="evidence" value="ECO:0007669"/>
    <property type="project" value="UniProtKB-KW"/>
</dbReference>
<evidence type="ECO:0000256" key="6">
    <source>
        <dbReference type="ARBA" id="ARBA00022932"/>
    </source>
</evidence>
<evidence type="ECO:0000256" key="5">
    <source>
        <dbReference type="ARBA" id="ARBA00022705"/>
    </source>
</evidence>
<evidence type="ECO:0000256" key="3">
    <source>
        <dbReference type="ARBA" id="ARBA00022679"/>
    </source>
</evidence>
<evidence type="ECO:0000256" key="7">
    <source>
        <dbReference type="ARBA" id="ARBA00034754"/>
    </source>
</evidence>
<name>A0A4R8GXR4_9FIRM</name>
<evidence type="ECO:0000256" key="1">
    <source>
        <dbReference type="ARBA" id="ARBA00012417"/>
    </source>
</evidence>
<evidence type="ECO:0000256" key="2">
    <source>
        <dbReference type="ARBA" id="ARBA00017703"/>
    </source>
</evidence>
<dbReference type="RefSeq" id="WP_134117142.1">
    <property type="nucleotide sequence ID" value="NZ_SOEG01000016.1"/>
</dbReference>
<dbReference type="PANTHER" id="PTHR34388">
    <property type="entry name" value="DNA POLYMERASE III SUBUNIT DELTA"/>
    <property type="match status" value="1"/>
</dbReference>
<dbReference type="Gene3D" id="3.40.50.300">
    <property type="entry name" value="P-loop containing nucleotide triphosphate hydrolases"/>
    <property type="match status" value="1"/>
</dbReference>
<proteinExistence type="inferred from homology"/>
<dbReference type="STRING" id="926561.GCA_000379025_00600"/>
<comment type="catalytic activity">
    <reaction evidence="8">
        <text>DNA(n) + a 2'-deoxyribonucleoside 5'-triphosphate = DNA(n+1) + diphosphate</text>
        <dbReference type="Rhea" id="RHEA:22508"/>
        <dbReference type="Rhea" id="RHEA-COMP:17339"/>
        <dbReference type="Rhea" id="RHEA-COMP:17340"/>
        <dbReference type="ChEBI" id="CHEBI:33019"/>
        <dbReference type="ChEBI" id="CHEBI:61560"/>
        <dbReference type="ChEBI" id="CHEBI:173112"/>
        <dbReference type="EC" id="2.7.7.7"/>
    </reaction>
</comment>
<dbReference type="GO" id="GO:0006261">
    <property type="term" value="P:DNA-templated DNA replication"/>
    <property type="evidence" value="ECO:0007669"/>
    <property type="project" value="TreeGrafter"/>
</dbReference>
<dbReference type="GO" id="GO:0003677">
    <property type="term" value="F:DNA binding"/>
    <property type="evidence" value="ECO:0007669"/>
    <property type="project" value="InterPro"/>
</dbReference>
<dbReference type="EMBL" id="SOEG01000016">
    <property type="protein sequence ID" value="TDX51083.1"/>
    <property type="molecule type" value="Genomic_DNA"/>
</dbReference>
<keyword evidence="6" id="KW-0239">DNA-directed DNA polymerase</keyword>
<evidence type="ECO:0000313" key="11">
    <source>
        <dbReference type="EMBL" id="TDX51083.1"/>
    </source>
</evidence>
<evidence type="ECO:0000313" key="12">
    <source>
        <dbReference type="Proteomes" id="UP000295832"/>
    </source>
</evidence>
<evidence type="ECO:0000256" key="4">
    <source>
        <dbReference type="ARBA" id="ARBA00022695"/>
    </source>
</evidence>
<dbReference type="Pfam" id="PF06144">
    <property type="entry name" value="DNA_pol3_delta"/>
    <property type="match status" value="1"/>
</dbReference>
<protein>
    <recommendedName>
        <fullName evidence="2">DNA polymerase III subunit delta</fullName>
        <ecNumber evidence="1">2.7.7.7</ecNumber>
    </recommendedName>
</protein>
<dbReference type="GO" id="GO:0009360">
    <property type="term" value="C:DNA polymerase III complex"/>
    <property type="evidence" value="ECO:0007669"/>
    <property type="project" value="InterPro"/>
</dbReference>
<accession>A0A4R8GXR4</accession>
<dbReference type="EC" id="2.7.7.7" evidence="1"/>
<dbReference type="SUPFAM" id="SSF48019">
    <property type="entry name" value="post-AAA+ oligomerization domain-like"/>
    <property type="match status" value="1"/>
</dbReference>
<gene>
    <name evidence="11" type="ORF">C7959_11661</name>
</gene>
<dbReference type="InterPro" id="IPR005790">
    <property type="entry name" value="DNA_polIII_delta"/>
</dbReference>
<dbReference type="Pfam" id="PF21694">
    <property type="entry name" value="DNA_pol3_delta_C"/>
    <property type="match status" value="1"/>
</dbReference>
<dbReference type="Gene3D" id="1.20.272.10">
    <property type="match status" value="1"/>
</dbReference>
<dbReference type="PANTHER" id="PTHR34388:SF1">
    <property type="entry name" value="DNA POLYMERASE III SUBUNIT DELTA"/>
    <property type="match status" value="1"/>
</dbReference>
<dbReference type="NCBIfam" id="TIGR01128">
    <property type="entry name" value="holA"/>
    <property type="match status" value="1"/>
</dbReference>
<comment type="caution">
    <text evidence="11">The sequence shown here is derived from an EMBL/GenBank/DDBJ whole genome shotgun (WGS) entry which is preliminary data.</text>
</comment>
<evidence type="ECO:0000259" key="10">
    <source>
        <dbReference type="Pfam" id="PF21694"/>
    </source>
</evidence>
<keyword evidence="12" id="KW-1185">Reference proteome</keyword>
<dbReference type="AlphaFoldDB" id="A0A4R8GXR4"/>
<comment type="similarity">
    <text evidence="7">Belongs to the DNA polymerase HolA subunit family.</text>
</comment>
<evidence type="ECO:0000256" key="8">
    <source>
        <dbReference type="ARBA" id="ARBA00049244"/>
    </source>
</evidence>
<dbReference type="Gene3D" id="1.10.8.60">
    <property type="match status" value="1"/>
</dbReference>
<feature type="domain" description="DNA polymerase III delta subunit-like C-terminal" evidence="10">
    <location>
        <begin position="212"/>
        <end position="330"/>
    </location>
</feature>
<feature type="domain" description="DNA polymerase III delta N-terminal" evidence="9">
    <location>
        <begin position="18"/>
        <end position="136"/>
    </location>
</feature>
<dbReference type="Proteomes" id="UP000295832">
    <property type="component" value="Unassembled WGS sequence"/>
</dbReference>
<keyword evidence="5" id="KW-0235">DNA replication</keyword>
<keyword evidence="4" id="KW-0548">Nucleotidyltransferase</keyword>